<gene>
    <name evidence="2" type="ORF">AUR04nite_11630</name>
</gene>
<evidence type="ECO:0000313" key="2">
    <source>
        <dbReference type="EMBL" id="GED05631.1"/>
    </source>
</evidence>
<keyword evidence="1" id="KW-0472">Membrane</keyword>
<organism evidence="2 3">
    <name type="scientific">Glutamicibacter uratoxydans</name>
    <name type="common">Arthrobacter uratoxydans</name>
    <dbReference type="NCBI Taxonomy" id="43667"/>
    <lineage>
        <taxon>Bacteria</taxon>
        <taxon>Bacillati</taxon>
        <taxon>Actinomycetota</taxon>
        <taxon>Actinomycetes</taxon>
        <taxon>Micrococcales</taxon>
        <taxon>Micrococcaceae</taxon>
        <taxon>Glutamicibacter</taxon>
    </lineage>
</organism>
<dbReference type="Proteomes" id="UP000316612">
    <property type="component" value="Unassembled WGS sequence"/>
</dbReference>
<evidence type="ECO:0008006" key="4">
    <source>
        <dbReference type="Google" id="ProtNLM"/>
    </source>
</evidence>
<dbReference type="OrthoDB" id="4955353at2"/>
<evidence type="ECO:0000256" key="1">
    <source>
        <dbReference type="SAM" id="Phobius"/>
    </source>
</evidence>
<protein>
    <recommendedName>
        <fullName evidence="4">DUF998 domain-containing protein</fullName>
    </recommendedName>
</protein>
<keyword evidence="3" id="KW-1185">Reference proteome</keyword>
<sequence>MNKIQESRSTARRALIARCALRAGAAAYSAGIVSEALLRWPLNPATTLLSELAARDRGYRRIFQASDVCAGALFAASGLQQTRSAKVGKAGKLAAASLVVFGAATIADAFSPLDYPISHAALRPGTGDGAGDEPWAPSISHNAHFVTTTIAGSASVGICLEHWKLARRAPRRSGAAGVLRAAAAPATVALLLTGVAALASPKLLPGAVQRVQTLAFATVCLDLAALQAQEEAD</sequence>
<proteinExistence type="predicted"/>
<reference evidence="2 3" key="1">
    <citation type="submission" date="2019-06" db="EMBL/GenBank/DDBJ databases">
        <title>Whole genome shotgun sequence of Glutamicibacter uratoxydans NBRC 15515.</title>
        <authorList>
            <person name="Hosoyama A."/>
            <person name="Uohara A."/>
            <person name="Ohji S."/>
            <person name="Ichikawa N."/>
        </authorList>
    </citation>
    <scope>NUCLEOTIDE SEQUENCE [LARGE SCALE GENOMIC DNA]</scope>
    <source>
        <strain evidence="2 3">NBRC 15515</strain>
    </source>
</reference>
<name>A0A4Y4DT12_GLUUR</name>
<comment type="caution">
    <text evidence="2">The sequence shown here is derived from an EMBL/GenBank/DDBJ whole genome shotgun (WGS) entry which is preliminary data.</text>
</comment>
<dbReference type="RefSeq" id="WP_141362906.1">
    <property type="nucleotide sequence ID" value="NZ_BAAAJL010000007.1"/>
</dbReference>
<keyword evidence="1" id="KW-0812">Transmembrane</keyword>
<feature type="transmembrane region" description="Helical" evidence="1">
    <location>
        <begin position="175"/>
        <end position="199"/>
    </location>
</feature>
<keyword evidence="1" id="KW-1133">Transmembrane helix</keyword>
<dbReference type="EMBL" id="BJNY01000006">
    <property type="protein sequence ID" value="GED05631.1"/>
    <property type="molecule type" value="Genomic_DNA"/>
</dbReference>
<dbReference type="Pfam" id="PF06197">
    <property type="entry name" value="DUF998"/>
    <property type="match status" value="1"/>
</dbReference>
<evidence type="ECO:0000313" key="3">
    <source>
        <dbReference type="Proteomes" id="UP000316612"/>
    </source>
</evidence>
<dbReference type="AlphaFoldDB" id="A0A4Y4DT12"/>
<accession>A0A4Y4DT12</accession>
<dbReference type="InterPro" id="IPR009339">
    <property type="entry name" value="DUF998"/>
</dbReference>